<evidence type="ECO:0000313" key="1">
    <source>
        <dbReference type="EMBL" id="EJU17615.1"/>
    </source>
</evidence>
<dbReference type="Proteomes" id="UP000003120">
    <property type="component" value="Unassembled WGS sequence"/>
</dbReference>
<evidence type="ECO:0000313" key="2">
    <source>
        <dbReference type="Proteomes" id="UP000003120"/>
    </source>
</evidence>
<sequence length="37" mass="4550">MRERGFFLLKRFWKKACYSESFMLEFLDSEKKKNKGA</sequence>
<dbReference type="EMBL" id="ALKK01000046">
    <property type="protein sequence ID" value="EJU17615.1"/>
    <property type="molecule type" value="Genomic_DNA"/>
</dbReference>
<organism evidence="1 2">
    <name type="scientific">Fusobacterium necrophorum subsp. funduliforme Fnf 1007</name>
    <dbReference type="NCBI Taxonomy" id="1161424"/>
    <lineage>
        <taxon>Bacteria</taxon>
        <taxon>Fusobacteriati</taxon>
        <taxon>Fusobacteriota</taxon>
        <taxon>Fusobacteriia</taxon>
        <taxon>Fusobacteriales</taxon>
        <taxon>Fusobacteriaceae</taxon>
        <taxon>Fusobacterium</taxon>
    </lineage>
</organism>
<accession>A0AAN3VVV7</accession>
<reference evidence="1 2" key="1">
    <citation type="submission" date="2012-07" db="EMBL/GenBank/DDBJ databases">
        <authorList>
            <person name="Durkin A.S."/>
            <person name="McCorrison J."/>
            <person name="Torralba M."/>
            <person name="Gillis M."/>
            <person name="Methe B."/>
            <person name="Sutton G."/>
            <person name="Nelson K.E."/>
        </authorList>
    </citation>
    <scope>NUCLEOTIDE SEQUENCE [LARGE SCALE GENOMIC DNA]</scope>
    <source>
        <strain evidence="1 2">Fnf 1007</strain>
    </source>
</reference>
<protein>
    <submittedName>
        <fullName evidence="1">Uncharacterized protein</fullName>
    </submittedName>
</protein>
<dbReference type="AlphaFoldDB" id="A0AAN3VVV7"/>
<gene>
    <name evidence="1" type="ORF">HMPREF1127_1265</name>
</gene>
<proteinExistence type="predicted"/>
<name>A0AAN3VVV7_9FUSO</name>
<comment type="caution">
    <text evidence="1">The sequence shown here is derived from an EMBL/GenBank/DDBJ whole genome shotgun (WGS) entry which is preliminary data.</text>
</comment>